<keyword evidence="1" id="KW-0813">Transport</keyword>
<dbReference type="AlphaFoldDB" id="A0A1I5MJ79"/>
<evidence type="ECO:0000256" key="2">
    <source>
        <dbReference type="ARBA" id="ARBA00022741"/>
    </source>
</evidence>
<dbReference type="Proteomes" id="UP000183769">
    <property type="component" value="Unassembled WGS sequence"/>
</dbReference>
<reference evidence="6" key="1">
    <citation type="submission" date="2016-10" db="EMBL/GenBank/DDBJ databases">
        <authorList>
            <person name="Varghese N."/>
            <person name="Submissions S."/>
        </authorList>
    </citation>
    <scope>NUCLEOTIDE SEQUENCE [LARGE SCALE GENOMIC DNA]</scope>
    <source>
        <strain evidence="6">CGMCC 1.10329</strain>
    </source>
</reference>
<evidence type="ECO:0000256" key="3">
    <source>
        <dbReference type="ARBA" id="ARBA00022840"/>
    </source>
</evidence>
<dbReference type="Gene3D" id="3.40.50.300">
    <property type="entry name" value="P-loop containing nucleotide triphosphate hydrolases"/>
    <property type="match status" value="1"/>
</dbReference>
<dbReference type="PANTHER" id="PTHR42788">
    <property type="entry name" value="TAURINE IMPORT ATP-BINDING PROTEIN-RELATED"/>
    <property type="match status" value="1"/>
</dbReference>
<dbReference type="PANTHER" id="PTHR42788:SF13">
    <property type="entry name" value="ALIPHATIC SULFONATES IMPORT ATP-BINDING PROTEIN SSUB"/>
    <property type="match status" value="1"/>
</dbReference>
<keyword evidence="6" id="KW-1185">Reference proteome</keyword>
<dbReference type="OrthoDB" id="18368at2157"/>
<dbReference type="InterPro" id="IPR050166">
    <property type="entry name" value="ABC_transporter_ATP-bind"/>
</dbReference>
<protein>
    <submittedName>
        <fullName evidence="5">NitT/TauT family transport system ATP-binding protein</fullName>
    </submittedName>
</protein>
<proteinExistence type="predicted"/>
<dbReference type="PROSITE" id="PS50893">
    <property type="entry name" value="ABC_TRANSPORTER_2"/>
    <property type="match status" value="1"/>
</dbReference>
<keyword evidence="3 5" id="KW-0067">ATP-binding</keyword>
<sequence length="262" mass="28426">MSRRQGDAVIDVTELTVRFDDVLALDSVSLSVDAGEFVTVVGPSGCGKTTLLRSVGGLQSPTAGEVRVDGDPPESAQAAGDLGVVFQSHTLFPWKTALENVTFLRELAGRDPDRDRARERLVAAGLGGAVDAYPRELSGGMCQRVAIVRAMHLGASTLLMDEPFGELDELTRYDMAASVLDSWRDSDRTVLFVTHSVPEAVLLGDRVIVMADDPGRIVDRVSVSVPRPREEATMDTPAFADQVADIRRVLRQNRTEDTHPDR</sequence>
<dbReference type="InterPro" id="IPR027417">
    <property type="entry name" value="P-loop_NTPase"/>
</dbReference>
<dbReference type="GO" id="GO:0016887">
    <property type="term" value="F:ATP hydrolysis activity"/>
    <property type="evidence" value="ECO:0007669"/>
    <property type="project" value="InterPro"/>
</dbReference>
<name>A0A1I5MJ79_9EURY</name>
<dbReference type="CDD" id="cd03293">
    <property type="entry name" value="ABC_NrtD_SsuB_transporters"/>
    <property type="match status" value="1"/>
</dbReference>
<accession>A0A1I5MJ79</accession>
<dbReference type="SMART" id="SM00382">
    <property type="entry name" value="AAA"/>
    <property type="match status" value="1"/>
</dbReference>
<dbReference type="PROSITE" id="PS00211">
    <property type="entry name" value="ABC_TRANSPORTER_1"/>
    <property type="match status" value="1"/>
</dbReference>
<feature type="domain" description="ABC transporter" evidence="4">
    <location>
        <begin position="10"/>
        <end position="237"/>
    </location>
</feature>
<keyword evidence="2" id="KW-0547">Nucleotide-binding</keyword>
<organism evidence="5 6">
    <name type="scientific">Halolamina pelagica</name>
    <dbReference type="NCBI Taxonomy" id="699431"/>
    <lineage>
        <taxon>Archaea</taxon>
        <taxon>Methanobacteriati</taxon>
        <taxon>Methanobacteriota</taxon>
        <taxon>Stenosarchaea group</taxon>
        <taxon>Halobacteria</taxon>
        <taxon>Halobacteriales</taxon>
        <taxon>Haloferacaceae</taxon>
    </lineage>
</organism>
<evidence type="ECO:0000256" key="1">
    <source>
        <dbReference type="ARBA" id="ARBA00022448"/>
    </source>
</evidence>
<dbReference type="InterPro" id="IPR003439">
    <property type="entry name" value="ABC_transporter-like_ATP-bd"/>
</dbReference>
<gene>
    <name evidence="5" type="ORF">SAMN05216277_101299</name>
</gene>
<dbReference type="EMBL" id="FOXI01000001">
    <property type="protein sequence ID" value="SFP09698.1"/>
    <property type="molecule type" value="Genomic_DNA"/>
</dbReference>
<dbReference type="InterPro" id="IPR017871">
    <property type="entry name" value="ABC_transporter-like_CS"/>
</dbReference>
<evidence type="ECO:0000313" key="6">
    <source>
        <dbReference type="Proteomes" id="UP000183769"/>
    </source>
</evidence>
<dbReference type="InterPro" id="IPR003593">
    <property type="entry name" value="AAA+_ATPase"/>
</dbReference>
<dbReference type="SUPFAM" id="SSF52540">
    <property type="entry name" value="P-loop containing nucleoside triphosphate hydrolases"/>
    <property type="match status" value="1"/>
</dbReference>
<evidence type="ECO:0000259" key="4">
    <source>
        <dbReference type="PROSITE" id="PS50893"/>
    </source>
</evidence>
<evidence type="ECO:0000313" key="5">
    <source>
        <dbReference type="EMBL" id="SFP09698.1"/>
    </source>
</evidence>
<dbReference type="GO" id="GO:0005524">
    <property type="term" value="F:ATP binding"/>
    <property type="evidence" value="ECO:0007669"/>
    <property type="project" value="UniProtKB-KW"/>
</dbReference>
<dbReference type="Pfam" id="PF00005">
    <property type="entry name" value="ABC_tran"/>
    <property type="match status" value="1"/>
</dbReference>
<dbReference type="RefSeq" id="WP_174955656.1">
    <property type="nucleotide sequence ID" value="NZ_FOXI01000001.1"/>
</dbReference>